<accession>G9XNR7</accession>
<gene>
    <name evidence="1" type="ORF">HMPREF0322_02613</name>
</gene>
<organism evidence="1 2">
    <name type="scientific">Desulfitobacterium hafniense DP7</name>
    <dbReference type="NCBI Taxonomy" id="537010"/>
    <lineage>
        <taxon>Bacteria</taxon>
        <taxon>Bacillati</taxon>
        <taxon>Bacillota</taxon>
        <taxon>Clostridia</taxon>
        <taxon>Eubacteriales</taxon>
        <taxon>Desulfitobacteriaceae</taxon>
        <taxon>Desulfitobacterium</taxon>
    </lineage>
</organism>
<comment type="caution">
    <text evidence="1">The sequence shown here is derived from an EMBL/GenBank/DDBJ whole genome shotgun (WGS) entry which is preliminary data.</text>
</comment>
<dbReference type="EMBL" id="AFZX01000069">
    <property type="protein sequence ID" value="EHL06564.1"/>
    <property type="molecule type" value="Genomic_DNA"/>
</dbReference>
<reference evidence="1 2" key="1">
    <citation type="submission" date="2011-08" db="EMBL/GenBank/DDBJ databases">
        <authorList>
            <person name="Weinstock G."/>
            <person name="Sodergren E."/>
            <person name="Clifton S."/>
            <person name="Fulton L."/>
            <person name="Fulton B."/>
            <person name="Courtney L."/>
            <person name="Fronick C."/>
            <person name="Harrison M."/>
            <person name="Strong C."/>
            <person name="Farmer C."/>
            <person name="Delahaunty K."/>
            <person name="Markovic C."/>
            <person name="Hall O."/>
            <person name="Minx P."/>
            <person name="Tomlinson C."/>
            <person name="Mitreva M."/>
            <person name="Hou S."/>
            <person name="Chen J."/>
            <person name="Wollam A."/>
            <person name="Pepin K.H."/>
            <person name="Johnson M."/>
            <person name="Bhonagiri V."/>
            <person name="Zhang X."/>
            <person name="Suruliraj S."/>
            <person name="Warren W."/>
            <person name="Chinwalla A."/>
            <person name="Mardis E.R."/>
            <person name="Wilson R.K."/>
        </authorList>
    </citation>
    <scope>NUCLEOTIDE SEQUENCE [LARGE SCALE GENOMIC DNA]</scope>
    <source>
        <strain evidence="1 2">DP7</strain>
    </source>
</reference>
<proteinExistence type="predicted"/>
<dbReference type="HOGENOM" id="CLU_2824066_0_0_9"/>
<evidence type="ECO:0000313" key="1">
    <source>
        <dbReference type="EMBL" id="EHL06564.1"/>
    </source>
</evidence>
<name>G9XNR7_DESHA</name>
<evidence type="ECO:0000313" key="2">
    <source>
        <dbReference type="Proteomes" id="UP000004416"/>
    </source>
</evidence>
<dbReference type="AlphaFoldDB" id="G9XNR7"/>
<sequence>MDVPAIMALATPWQSRKKIKTLKEGVRLQPKELKQNRPMPIRKSFRLPIISAKRPQGMDKAALVNR</sequence>
<dbReference type="Proteomes" id="UP000004416">
    <property type="component" value="Unassembled WGS sequence"/>
</dbReference>
<protein>
    <submittedName>
        <fullName evidence="1">Uncharacterized protein</fullName>
    </submittedName>
</protein>